<feature type="transmembrane region" description="Helical" evidence="5">
    <location>
        <begin position="339"/>
        <end position="362"/>
    </location>
</feature>
<keyword evidence="6" id="KW-0732">Signal</keyword>
<dbReference type="PANTHER" id="PTHR45138:SF9">
    <property type="entry name" value="DIGUANYLATE CYCLASE DGCM-RELATED"/>
    <property type="match status" value="1"/>
</dbReference>
<evidence type="ECO:0000256" key="2">
    <source>
        <dbReference type="ARBA" id="ARBA00012528"/>
    </source>
</evidence>
<dbReference type="Pfam" id="PF07695">
    <property type="entry name" value="7TMR-DISM_7TM"/>
    <property type="match status" value="1"/>
</dbReference>
<dbReference type="EMBL" id="JACHHX010000001">
    <property type="protein sequence ID" value="MBB5014270.1"/>
    <property type="molecule type" value="Genomic_DNA"/>
</dbReference>
<feature type="coiled-coil region" evidence="4">
    <location>
        <begin position="391"/>
        <end position="440"/>
    </location>
</feature>
<dbReference type="SMART" id="SM00267">
    <property type="entry name" value="GGDEF"/>
    <property type="match status" value="1"/>
</dbReference>
<dbReference type="Proteomes" id="UP000519004">
    <property type="component" value="Unassembled WGS sequence"/>
</dbReference>
<sequence length="609" mass="67844">MPWSRSVFSAALALLLSAVQAWAAAPAVITPGQPMLDLAPHLSWHHEPEAHAGAVTLFARAAAGEFQPLPNGRTNFGFRSGAFWFHTRIENRDPGETRWLLVQRYPLSDRIEIWLRRADGTIDYQASGDHLPFSHRAIKYRHPNFWLELAPGEPVELLVRVESQSSMQVPLALYSPAAFAELARDAQFSIGLYYGILLALFFYNLILWATLRDPTYFWYMFHITAFGLVLFCLNGLAFEYLWPNSPWLQDRCVPVSICIAQIGMQQFARIFLELDQRWPTGSRIGLALIVLFAVLGVASLLLPYRITTPIASAAVLPSVAWIVIVSIVALRRGYAPARLFLLAWALFLIGTATFALVAFGVLPKLFITEYGVQIGSALEMILLSFALAYRYGALRNENERIVREANEQLERSVATRTAELSQALEQLAEANARLRELNRRDNLTGVFSRRHFRETLEHLLVDMHETGASLAVLMIDIDHFKSINDELGHFTGDACLRWIAGQLQVALGSQRGVLGRFGGEEFIAALPDTSLAQARRIAEQLQEDIASTPVQIGDETVRLTISIGLHVIPAGTRTGSEEAIRRADDALYLAKRDGRNCVRDSTALPAATD</sequence>
<evidence type="ECO:0000256" key="6">
    <source>
        <dbReference type="SAM" id="SignalP"/>
    </source>
</evidence>
<comment type="caution">
    <text evidence="8">The sequence shown here is derived from an EMBL/GenBank/DDBJ whole genome shotgun (WGS) entry which is preliminary data.</text>
</comment>
<dbReference type="Pfam" id="PF00990">
    <property type="entry name" value="GGDEF"/>
    <property type="match status" value="1"/>
</dbReference>
<dbReference type="EC" id="2.7.7.65" evidence="2"/>
<dbReference type="PANTHER" id="PTHR45138">
    <property type="entry name" value="REGULATORY COMPONENTS OF SENSORY TRANSDUCTION SYSTEM"/>
    <property type="match status" value="1"/>
</dbReference>
<gene>
    <name evidence="8" type="ORF">HNQ58_000141</name>
</gene>
<dbReference type="Pfam" id="PF07696">
    <property type="entry name" value="7TMR-DISMED2"/>
    <property type="match status" value="1"/>
</dbReference>
<dbReference type="GO" id="GO:0052621">
    <property type="term" value="F:diguanylate cyclase activity"/>
    <property type="evidence" value="ECO:0007669"/>
    <property type="project" value="UniProtKB-EC"/>
</dbReference>
<dbReference type="InterPro" id="IPR011623">
    <property type="entry name" value="7TMR_DISM_rcpt_extracell_dom1"/>
</dbReference>
<evidence type="ECO:0000313" key="9">
    <source>
        <dbReference type="Proteomes" id="UP000519004"/>
    </source>
</evidence>
<dbReference type="RefSeq" id="WP_183946862.1">
    <property type="nucleotide sequence ID" value="NZ_JACHHX010000001.1"/>
</dbReference>
<keyword evidence="9" id="KW-1185">Reference proteome</keyword>
<feature type="transmembrane region" description="Helical" evidence="5">
    <location>
        <begin position="216"/>
        <end position="241"/>
    </location>
</feature>
<comment type="cofactor">
    <cofactor evidence="1">
        <name>Mg(2+)</name>
        <dbReference type="ChEBI" id="CHEBI:18420"/>
    </cofactor>
</comment>
<dbReference type="InterPro" id="IPR029787">
    <property type="entry name" value="Nucleotide_cyclase"/>
</dbReference>
<dbReference type="PROSITE" id="PS50887">
    <property type="entry name" value="GGDEF"/>
    <property type="match status" value="1"/>
</dbReference>
<name>A0A7W7XY81_9GAMM</name>
<evidence type="ECO:0000256" key="5">
    <source>
        <dbReference type="SAM" id="Phobius"/>
    </source>
</evidence>
<keyword evidence="5" id="KW-1133">Transmembrane helix</keyword>
<dbReference type="AlphaFoldDB" id="A0A7W7XY81"/>
<evidence type="ECO:0000256" key="1">
    <source>
        <dbReference type="ARBA" id="ARBA00001946"/>
    </source>
</evidence>
<dbReference type="Gene3D" id="3.30.70.270">
    <property type="match status" value="1"/>
</dbReference>
<dbReference type="InterPro" id="IPR000160">
    <property type="entry name" value="GGDEF_dom"/>
</dbReference>
<dbReference type="InterPro" id="IPR043128">
    <property type="entry name" value="Rev_trsase/Diguanyl_cyclase"/>
</dbReference>
<dbReference type="FunFam" id="3.30.70.270:FF:000001">
    <property type="entry name" value="Diguanylate cyclase domain protein"/>
    <property type="match status" value="1"/>
</dbReference>
<evidence type="ECO:0000259" key="7">
    <source>
        <dbReference type="PROSITE" id="PS50887"/>
    </source>
</evidence>
<organism evidence="8 9">
    <name type="scientific">Rehaibacterium terrae</name>
    <dbReference type="NCBI Taxonomy" id="1341696"/>
    <lineage>
        <taxon>Bacteria</taxon>
        <taxon>Pseudomonadati</taxon>
        <taxon>Pseudomonadota</taxon>
        <taxon>Gammaproteobacteria</taxon>
        <taxon>Lysobacterales</taxon>
        <taxon>Lysobacteraceae</taxon>
        <taxon>Rehaibacterium</taxon>
    </lineage>
</organism>
<dbReference type="SUPFAM" id="SSF55073">
    <property type="entry name" value="Nucleotide cyclase"/>
    <property type="match status" value="1"/>
</dbReference>
<evidence type="ECO:0000313" key="8">
    <source>
        <dbReference type="EMBL" id="MBB5014270.1"/>
    </source>
</evidence>
<feature type="transmembrane region" description="Helical" evidence="5">
    <location>
        <begin position="374"/>
        <end position="393"/>
    </location>
</feature>
<feature type="signal peptide" evidence="6">
    <location>
        <begin position="1"/>
        <end position="23"/>
    </location>
</feature>
<feature type="domain" description="GGDEF" evidence="7">
    <location>
        <begin position="468"/>
        <end position="603"/>
    </location>
</feature>
<reference evidence="8 9" key="1">
    <citation type="submission" date="2020-08" db="EMBL/GenBank/DDBJ databases">
        <title>Genomic Encyclopedia of Type Strains, Phase IV (KMG-IV): sequencing the most valuable type-strain genomes for metagenomic binning, comparative biology and taxonomic classification.</title>
        <authorList>
            <person name="Goeker M."/>
        </authorList>
    </citation>
    <scope>NUCLEOTIDE SEQUENCE [LARGE SCALE GENOMIC DNA]</scope>
    <source>
        <strain evidence="8 9">DSM 25897</strain>
    </source>
</reference>
<dbReference type="NCBIfam" id="TIGR00254">
    <property type="entry name" value="GGDEF"/>
    <property type="match status" value="1"/>
</dbReference>
<dbReference type="Gene3D" id="2.60.40.2380">
    <property type="match status" value="1"/>
</dbReference>
<evidence type="ECO:0000256" key="3">
    <source>
        <dbReference type="ARBA" id="ARBA00034247"/>
    </source>
</evidence>
<evidence type="ECO:0000256" key="4">
    <source>
        <dbReference type="SAM" id="Coils"/>
    </source>
</evidence>
<dbReference type="InterPro" id="IPR011622">
    <property type="entry name" value="7TMR_DISM_rcpt_extracell_dom2"/>
</dbReference>
<comment type="catalytic activity">
    <reaction evidence="3">
        <text>2 GTP = 3',3'-c-di-GMP + 2 diphosphate</text>
        <dbReference type="Rhea" id="RHEA:24898"/>
        <dbReference type="ChEBI" id="CHEBI:33019"/>
        <dbReference type="ChEBI" id="CHEBI:37565"/>
        <dbReference type="ChEBI" id="CHEBI:58805"/>
        <dbReference type="EC" id="2.7.7.65"/>
    </reaction>
</comment>
<feature type="transmembrane region" description="Helical" evidence="5">
    <location>
        <begin position="253"/>
        <end position="272"/>
    </location>
</feature>
<keyword evidence="5" id="KW-0812">Transmembrane</keyword>
<accession>A0A7W7XY81</accession>
<protein>
    <recommendedName>
        <fullName evidence="2">diguanylate cyclase</fullName>
        <ecNumber evidence="2">2.7.7.65</ecNumber>
    </recommendedName>
</protein>
<dbReference type="CDD" id="cd01949">
    <property type="entry name" value="GGDEF"/>
    <property type="match status" value="1"/>
</dbReference>
<proteinExistence type="predicted"/>
<dbReference type="InterPro" id="IPR050469">
    <property type="entry name" value="Diguanylate_Cyclase"/>
</dbReference>
<keyword evidence="5" id="KW-0472">Membrane</keyword>
<feature type="transmembrane region" description="Helical" evidence="5">
    <location>
        <begin position="191"/>
        <end position="209"/>
    </location>
</feature>
<feature type="transmembrane region" description="Helical" evidence="5">
    <location>
        <begin position="284"/>
        <end position="304"/>
    </location>
</feature>
<feature type="chain" id="PRO_5031038878" description="diguanylate cyclase" evidence="6">
    <location>
        <begin position="24"/>
        <end position="609"/>
    </location>
</feature>
<keyword evidence="4" id="KW-0175">Coiled coil</keyword>
<feature type="transmembrane region" description="Helical" evidence="5">
    <location>
        <begin position="310"/>
        <end position="330"/>
    </location>
</feature>